<name>A0A1X6WLI1_9ENTE</name>
<protein>
    <submittedName>
        <fullName evidence="2">Uncharacterized protein</fullName>
    </submittedName>
</protein>
<gene>
    <name evidence="2" type="ORF">FM121_03405</name>
</gene>
<dbReference type="OrthoDB" id="2173042at2"/>
<organism evidence="2 3">
    <name type="scientific">Vagococcus fluvialis bH819</name>
    <dbReference type="NCBI Taxonomy" id="1255619"/>
    <lineage>
        <taxon>Bacteria</taxon>
        <taxon>Bacillati</taxon>
        <taxon>Bacillota</taxon>
        <taxon>Bacilli</taxon>
        <taxon>Lactobacillales</taxon>
        <taxon>Enterococcaceae</taxon>
        <taxon>Vagococcus</taxon>
    </lineage>
</organism>
<evidence type="ECO:0000313" key="2">
    <source>
        <dbReference type="EMBL" id="SLM85118.1"/>
    </source>
</evidence>
<dbReference type="Pfam" id="PF07554">
    <property type="entry name" value="FIVAR"/>
    <property type="match status" value="5"/>
</dbReference>
<reference evidence="3" key="1">
    <citation type="submission" date="2017-02" db="EMBL/GenBank/DDBJ databases">
        <authorList>
            <person name="Dridi B."/>
        </authorList>
    </citation>
    <scope>NUCLEOTIDE SEQUENCE [LARGE SCALE GENOMIC DNA]</scope>
    <source>
        <strain evidence="3">bH819</strain>
    </source>
</reference>
<keyword evidence="1" id="KW-0175">Coiled coil</keyword>
<dbReference type="Gene3D" id="1.20.1270.90">
    <property type="entry name" value="AF1782-like"/>
    <property type="match status" value="5"/>
</dbReference>
<accession>A0A1X6WLI1</accession>
<dbReference type="EMBL" id="FWFD01000007">
    <property type="protein sequence ID" value="SLM85118.1"/>
    <property type="molecule type" value="Genomic_DNA"/>
</dbReference>
<dbReference type="Proteomes" id="UP000195918">
    <property type="component" value="Unassembled WGS sequence"/>
</dbReference>
<evidence type="ECO:0000313" key="3">
    <source>
        <dbReference type="Proteomes" id="UP000195918"/>
    </source>
</evidence>
<sequence>MKKVTLKVIVSSLLIGTVVFGGNSLPILNEELTVEASSKYFTDGRAYAQWGVTTIDLESTDGYLYPAGTRVARATRDVSNNQFSSFYLNFTVSAFFYTAAGEVPAQYVSATESKIVNAISGDVNLINNPIAPGAVNNPLQPAKPVVGLDKGALGTSINEAEAIQNNGVSYTNNSIAALNSALQNAYNVFNNPNTDQATINSSNQQLRNAINGMVEAPIESADKTALGALINESTPAMNTPHAYTSATFEPFAKQYNNATAIFNDPGANQYDVDNAESALRYRFKKLELSGEGPIDPVVNKASLQASIKEADAKLAESGKYTSESVSNLQSVNNTAKKVNSNAGATQQQVDTANANLQNAIKGLVAKSVEANKTELKAAISRANTALKDEANYTVESVQVVKASKANAERVEKDAKSTQTQVDKATADLNRSVNALKVKPVVVNKTELKAAISRADKALKDESKYTVESVQVVKDEKANAKKVMDDSKATQIQVNSATNNLDKAITSLKVKPEKPEGNYIKDEKYVTFISENYNTWSNFNWKFREPGKNLVNKTFISHGKYYHKNGSTYVSLHDDKGNWHGYVNEKAVTVGNGSQGAYIKDGRFVTLIKENYNTWSSFNWKYKLNGKDISNRTFISRGKYYHQNGSVYLSLFDSKGNWYGYINEKAITVGNGPQGAYVKDGRRVIFSKINYNTWSNFNWKYKVNGKSMVSKTFVAKGKYYHQNGSTYLSLFDDAGKWYGYVNEVAVKIK</sequence>
<dbReference type="AlphaFoldDB" id="A0A1X6WLI1"/>
<dbReference type="RefSeq" id="WP_086950759.1">
    <property type="nucleotide sequence ID" value="NZ_FWFD01000007.1"/>
</dbReference>
<proteinExistence type="predicted"/>
<evidence type="ECO:0000256" key="1">
    <source>
        <dbReference type="SAM" id="Coils"/>
    </source>
</evidence>
<feature type="coiled-coil region" evidence="1">
    <location>
        <begin position="365"/>
        <end position="427"/>
    </location>
</feature>
<keyword evidence="3" id="KW-1185">Reference proteome</keyword>